<accession>A0A087UYQ9</accession>
<dbReference type="InterPro" id="IPR000719">
    <property type="entry name" value="Prot_kinase_dom"/>
</dbReference>
<reference evidence="4 5" key="1">
    <citation type="submission" date="2013-11" db="EMBL/GenBank/DDBJ databases">
        <title>Genome sequencing of Stegodyphus mimosarum.</title>
        <authorList>
            <person name="Bechsgaard J."/>
        </authorList>
    </citation>
    <scope>NUCLEOTIDE SEQUENCE [LARGE SCALE GENOMIC DNA]</scope>
</reference>
<keyword evidence="5" id="KW-1185">Reference proteome</keyword>
<dbReference type="GO" id="GO:0005737">
    <property type="term" value="C:cytoplasm"/>
    <property type="evidence" value="ECO:0007669"/>
    <property type="project" value="TreeGrafter"/>
</dbReference>
<dbReference type="GO" id="GO:0035556">
    <property type="term" value="P:intracellular signal transduction"/>
    <property type="evidence" value="ECO:0007669"/>
    <property type="project" value="TreeGrafter"/>
</dbReference>
<dbReference type="InterPro" id="IPR048637">
    <property type="entry name" value="MELK_UBA"/>
</dbReference>
<organism evidence="4 5">
    <name type="scientific">Stegodyphus mimosarum</name>
    <name type="common">African social velvet spider</name>
    <dbReference type="NCBI Taxonomy" id="407821"/>
    <lineage>
        <taxon>Eukaryota</taxon>
        <taxon>Metazoa</taxon>
        <taxon>Ecdysozoa</taxon>
        <taxon>Arthropoda</taxon>
        <taxon>Chelicerata</taxon>
        <taxon>Arachnida</taxon>
        <taxon>Araneae</taxon>
        <taxon>Araneomorphae</taxon>
        <taxon>Entelegynae</taxon>
        <taxon>Eresoidea</taxon>
        <taxon>Eresidae</taxon>
        <taxon>Stegodyphus</taxon>
    </lineage>
</organism>
<protein>
    <submittedName>
        <fullName evidence="4">Maternal embryonic leucine zipper kinase</fullName>
    </submittedName>
</protein>
<dbReference type="Proteomes" id="UP000054359">
    <property type="component" value="Unassembled WGS sequence"/>
</dbReference>
<dbReference type="EMBL" id="KK122321">
    <property type="protein sequence ID" value="KFM82498.1"/>
    <property type="molecule type" value="Genomic_DNA"/>
</dbReference>
<evidence type="ECO:0000313" key="4">
    <source>
        <dbReference type="EMBL" id="KFM82498.1"/>
    </source>
</evidence>
<sequence>MGVLLYALLCGFLPFDDENVSKLYKKIHKGKYFCPLWLSDESKAILSDMLQVDPSKRISIEGLKVHPWVLEGYDVPVDWNVSKQETEFDPECIAEMAVYYKRSMRSIEFSLNQKKFDYLAATYLSLLSRKRAGEPVSLIK</sequence>
<name>A0A087UYQ9_STEMI</name>
<dbReference type="GO" id="GO:0005524">
    <property type="term" value="F:ATP binding"/>
    <property type="evidence" value="ECO:0007669"/>
    <property type="project" value="UniProtKB-KW"/>
</dbReference>
<keyword evidence="4" id="KW-0808">Transferase</keyword>
<keyword evidence="1" id="KW-0547">Nucleotide-binding</keyword>
<dbReference type="Gene3D" id="1.10.510.10">
    <property type="entry name" value="Transferase(Phosphotransferase) domain 1"/>
    <property type="match status" value="1"/>
</dbReference>
<dbReference type="PANTHER" id="PTHR24346">
    <property type="entry name" value="MAP/MICROTUBULE AFFINITY-REGULATING KINASE"/>
    <property type="match status" value="1"/>
</dbReference>
<feature type="domain" description="Protein kinase" evidence="3">
    <location>
        <begin position="1"/>
        <end position="69"/>
    </location>
</feature>
<keyword evidence="2" id="KW-0067">ATP-binding</keyword>
<dbReference type="AlphaFoldDB" id="A0A087UYQ9"/>
<gene>
    <name evidence="4" type="ORF">X975_18716</name>
</gene>
<dbReference type="OMA" id="FDPECIA"/>
<dbReference type="PROSITE" id="PS50011">
    <property type="entry name" value="PROTEIN_KINASE_DOM"/>
    <property type="match status" value="1"/>
</dbReference>
<proteinExistence type="predicted"/>
<keyword evidence="4" id="KW-0418">Kinase</keyword>
<evidence type="ECO:0000256" key="2">
    <source>
        <dbReference type="ARBA" id="ARBA00022840"/>
    </source>
</evidence>
<dbReference type="OrthoDB" id="6424771at2759"/>
<dbReference type="SUPFAM" id="SSF56112">
    <property type="entry name" value="Protein kinase-like (PK-like)"/>
    <property type="match status" value="1"/>
</dbReference>
<evidence type="ECO:0000259" key="3">
    <source>
        <dbReference type="PROSITE" id="PS50011"/>
    </source>
</evidence>
<dbReference type="GO" id="GO:0004674">
    <property type="term" value="F:protein serine/threonine kinase activity"/>
    <property type="evidence" value="ECO:0007669"/>
    <property type="project" value="TreeGrafter"/>
</dbReference>
<dbReference type="FunFam" id="1.10.510.10:FF:000571">
    <property type="entry name" value="Maternal embryonic leucine zipper kinase"/>
    <property type="match status" value="1"/>
</dbReference>
<evidence type="ECO:0000313" key="5">
    <source>
        <dbReference type="Proteomes" id="UP000054359"/>
    </source>
</evidence>
<feature type="non-terminal residue" evidence="4">
    <location>
        <position position="140"/>
    </location>
</feature>
<dbReference type="InterPro" id="IPR011009">
    <property type="entry name" value="Kinase-like_dom_sf"/>
</dbReference>
<dbReference type="PANTHER" id="PTHR24346:SF30">
    <property type="entry name" value="MATERNAL EMBRYONIC LEUCINE ZIPPER KINASE"/>
    <property type="match status" value="1"/>
</dbReference>
<dbReference type="STRING" id="407821.A0A087UYQ9"/>
<evidence type="ECO:0000256" key="1">
    <source>
        <dbReference type="ARBA" id="ARBA00022741"/>
    </source>
</evidence>
<dbReference type="Pfam" id="PF21594">
    <property type="entry name" value="UBA_MELK"/>
    <property type="match status" value="1"/>
</dbReference>